<evidence type="ECO:0000259" key="7">
    <source>
        <dbReference type="Pfam" id="PF22725"/>
    </source>
</evidence>
<evidence type="ECO:0000313" key="8">
    <source>
        <dbReference type="EMBL" id="KAF9499390.1"/>
    </source>
</evidence>
<keyword evidence="9" id="KW-1185">Reference proteome</keyword>
<dbReference type="PANTHER" id="PTHR22604:SF105">
    <property type="entry name" value="TRANS-1,2-DIHYDROBENZENE-1,2-DIOL DEHYDROGENASE"/>
    <property type="match status" value="1"/>
</dbReference>
<dbReference type="EC" id="1.1.1.179" evidence="3"/>
<evidence type="ECO:0000256" key="1">
    <source>
        <dbReference type="ARBA" id="ARBA00010928"/>
    </source>
</evidence>
<feature type="domain" description="GFO/IDH/MocA-like oxidoreductase" evidence="7">
    <location>
        <begin position="150"/>
        <end position="283"/>
    </location>
</feature>
<accession>A0A9P6DJI1</accession>
<dbReference type="EMBL" id="MU154532">
    <property type="protein sequence ID" value="KAF9499390.1"/>
    <property type="molecule type" value="Genomic_DNA"/>
</dbReference>
<evidence type="ECO:0000256" key="2">
    <source>
        <dbReference type="ARBA" id="ARBA00023002"/>
    </source>
</evidence>
<dbReference type="GO" id="GO:0047837">
    <property type="term" value="F:D-xylose 1-dehydrogenase (NADP+) activity"/>
    <property type="evidence" value="ECO:0007669"/>
    <property type="project" value="UniProtKB-EC"/>
</dbReference>
<dbReference type="SUPFAM" id="SSF51735">
    <property type="entry name" value="NAD(P)-binding Rossmann-fold domains"/>
    <property type="match status" value="1"/>
</dbReference>
<comment type="caution">
    <text evidence="8">The sequence shown here is derived from an EMBL/GenBank/DDBJ whole genome shotgun (WGS) entry which is preliminary data.</text>
</comment>
<dbReference type="InterPro" id="IPR036291">
    <property type="entry name" value="NAD(P)-bd_dom_sf"/>
</dbReference>
<dbReference type="InterPro" id="IPR000683">
    <property type="entry name" value="Gfo/Idh/MocA-like_OxRdtase_N"/>
</dbReference>
<evidence type="ECO:0000256" key="5">
    <source>
        <dbReference type="ARBA" id="ARBA00049233"/>
    </source>
</evidence>
<dbReference type="GO" id="GO:0000166">
    <property type="term" value="F:nucleotide binding"/>
    <property type="evidence" value="ECO:0007669"/>
    <property type="project" value="InterPro"/>
</dbReference>
<sequence length="374" mass="40765">MATPQPVQFRWGIISTGKIAERFVKDLLVDPKTRGVEDLVHKVAAVGSRTVDKAKEFIATVAGGDKTIKAYGSYAEVYADKDVDAVYIGTPHTYHYENALDAIKAKKNVLCEKPVSCNSAELRSLIAAAKENNVFFMEALWTRFHPLALEVKKVIDEGALGKPIVVHADLSGNFDIDNIPTTHRILDPSLGGGALLDLGPYPLVWAIIALYEHSANNHVRPAVSGAMLKTPITGVDASTAFVLTFSPPSDGSSSLYAQAILSCSISLNAPDPGVTIRFEKGTIKIAPPIYCPKQFTVQYFGGNGKLVREETKVFEYVGVGWHFEADEVARCIQAGKLESDLWGHEKSLLEMNIFDELRKQGGYEFPPGVEKVSN</sequence>
<feature type="domain" description="Gfo/Idh/MocA-like oxidoreductase N-terminal" evidence="6">
    <location>
        <begin position="9"/>
        <end position="137"/>
    </location>
</feature>
<gene>
    <name evidence="8" type="ORF">BDN71DRAFT_1442030</name>
</gene>
<reference evidence="8" key="1">
    <citation type="submission" date="2020-11" db="EMBL/GenBank/DDBJ databases">
        <authorList>
            <consortium name="DOE Joint Genome Institute"/>
            <person name="Ahrendt S."/>
            <person name="Riley R."/>
            <person name="Andreopoulos W."/>
            <person name="Labutti K."/>
            <person name="Pangilinan J."/>
            <person name="Ruiz-Duenas F.J."/>
            <person name="Barrasa J.M."/>
            <person name="Sanchez-Garcia M."/>
            <person name="Camarero S."/>
            <person name="Miyauchi S."/>
            <person name="Serrano A."/>
            <person name="Linde D."/>
            <person name="Babiker R."/>
            <person name="Drula E."/>
            <person name="Ayuso-Fernandez I."/>
            <person name="Pacheco R."/>
            <person name="Padilla G."/>
            <person name="Ferreira P."/>
            <person name="Barriuso J."/>
            <person name="Kellner H."/>
            <person name="Castanera R."/>
            <person name="Alfaro M."/>
            <person name="Ramirez L."/>
            <person name="Pisabarro A.G."/>
            <person name="Kuo A."/>
            <person name="Tritt A."/>
            <person name="Lipzen A."/>
            <person name="He G."/>
            <person name="Yan M."/>
            <person name="Ng V."/>
            <person name="Cullen D."/>
            <person name="Martin F."/>
            <person name="Rosso M.-N."/>
            <person name="Henrissat B."/>
            <person name="Hibbett D."/>
            <person name="Martinez A.T."/>
            <person name="Grigoriev I.V."/>
        </authorList>
    </citation>
    <scope>NUCLEOTIDE SEQUENCE</scope>
    <source>
        <strain evidence="8">ATCC 90797</strain>
    </source>
</reference>
<dbReference type="SUPFAM" id="SSF55347">
    <property type="entry name" value="Glyceraldehyde-3-phosphate dehydrogenase-like, C-terminal domain"/>
    <property type="match status" value="1"/>
</dbReference>
<evidence type="ECO:0000313" key="9">
    <source>
        <dbReference type="Proteomes" id="UP000807025"/>
    </source>
</evidence>
<dbReference type="PANTHER" id="PTHR22604">
    <property type="entry name" value="OXIDOREDUCTASES"/>
    <property type="match status" value="1"/>
</dbReference>
<dbReference type="InterPro" id="IPR055170">
    <property type="entry name" value="GFO_IDH_MocA-like_dom"/>
</dbReference>
<dbReference type="Gene3D" id="3.30.360.10">
    <property type="entry name" value="Dihydrodipicolinate Reductase, domain 2"/>
    <property type="match status" value="1"/>
</dbReference>
<keyword evidence="2" id="KW-0560">Oxidoreductase</keyword>
<proteinExistence type="inferred from homology"/>
<dbReference type="Pfam" id="PF01408">
    <property type="entry name" value="GFO_IDH_MocA"/>
    <property type="match status" value="1"/>
</dbReference>
<evidence type="ECO:0000256" key="3">
    <source>
        <dbReference type="ARBA" id="ARBA00038984"/>
    </source>
</evidence>
<dbReference type="InterPro" id="IPR050984">
    <property type="entry name" value="Gfo/Idh/MocA_domain"/>
</dbReference>
<dbReference type="OrthoDB" id="2129491at2759"/>
<name>A0A9P6DJI1_PLEER</name>
<dbReference type="Proteomes" id="UP000807025">
    <property type="component" value="Unassembled WGS sequence"/>
</dbReference>
<organism evidence="8 9">
    <name type="scientific">Pleurotus eryngii</name>
    <name type="common">Boletus of the steppes</name>
    <dbReference type="NCBI Taxonomy" id="5323"/>
    <lineage>
        <taxon>Eukaryota</taxon>
        <taxon>Fungi</taxon>
        <taxon>Dikarya</taxon>
        <taxon>Basidiomycota</taxon>
        <taxon>Agaricomycotina</taxon>
        <taxon>Agaricomycetes</taxon>
        <taxon>Agaricomycetidae</taxon>
        <taxon>Agaricales</taxon>
        <taxon>Pleurotineae</taxon>
        <taxon>Pleurotaceae</taxon>
        <taxon>Pleurotus</taxon>
    </lineage>
</organism>
<dbReference type="Gene3D" id="3.40.50.720">
    <property type="entry name" value="NAD(P)-binding Rossmann-like Domain"/>
    <property type="match status" value="1"/>
</dbReference>
<dbReference type="Pfam" id="PF22725">
    <property type="entry name" value="GFO_IDH_MocA_C3"/>
    <property type="match status" value="1"/>
</dbReference>
<comment type="similarity">
    <text evidence="1">Belongs to the Gfo/Idh/MocA family.</text>
</comment>
<evidence type="ECO:0000256" key="4">
    <source>
        <dbReference type="ARBA" id="ARBA00042988"/>
    </source>
</evidence>
<comment type="catalytic activity">
    <reaction evidence="5">
        <text>D-xylose + NADP(+) = D-xylono-1,5-lactone + NADPH + H(+)</text>
        <dbReference type="Rhea" id="RHEA:22000"/>
        <dbReference type="ChEBI" id="CHEBI:15378"/>
        <dbReference type="ChEBI" id="CHEBI:15867"/>
        <dbReference type="ChEBI" id="CHEBI:53455"/>
        <dbReference type="ChEBI" id="CHEBI:57783"/>
        <dbReference type="ChEBI" id="CHEBI:58349"/>
        <dbReference type="EC" id="1.1.1.179"/>
    </reaction>
</comment>
<protein>
    <recommendedName>
        <fullName evidence="3">D-xylose 1-dehydrogenase (NADP(+), D-xylono-1,5-lactone-forming)</fullName>
        <ecNumber evidence="3">1.1.1.179</ecNumber>
    </recommendedName>
    <alternativeName>
        <fullName evidence="4">D-xylose-NADP dehydrogenase</fullName>
    </alternativeName>
</protein>
<dbReference type="AlphaFoldDB" id="A0A9P6DJI1"/>
<evidence type="ECO:0000259" key="6">
    <source>
        <dbReference type="Pfam" id="PF01408"/>
    </source>
</evidence>